<dbReference type="InterPro" id="IPR001647">
    <property type="entry name" value="HTH_TetR"/>
</dbReference>
<dbReference type="InterPro" id="IPR036271">
    <property type="entry name" value="Tet_transcr_reg_TetR-rel_C_sf"/>
</dbReference>
<organism evidence="6 7">
    <name type="scientific">Hydrogenophaga crocea</name>
    <dbReference type="NCBI Taxonomy" id="2716225"/>
    <lineage>
        <taxon>Bacteria</taxon>
        <taxon>Pseudomonadati</taxon>
        <taxon>Pseudomonadota</taxon>
        <taxon>Betaproteobacteria</taxon>
        <taxon>Burkholderiales</taxon>
        <taxon>Comamonadaceae</taxon>
        <taxon>Hydrogenophaga</taxon>
    </lineage>
</organism>
<dbReference type="Proteomes" id="UP000503162">
    <property type="component" value="Chromosome"/>
</dbReference>
<dbReference type="PANTHER" id="PTHR30055">
    <property type="entry name" value="HTH-TYPE TRANSCRIPTIONAL REGULATOR RUTR"/>
    <property type="match status" value="1"/>
</dbReference>
<reference evidence="6 7" key="1">
    <citation type="submission" date="2020-03" db="EMBL/GenBank/DDBJ databases">
        <title>Hydrogenophaga sp. nov. isolated from cyanobacterial mat.</title>
        <authorList>
            <person name="Thorat V."/>
            <person name="Kirdat K."/>
            <person name="Tiwarekar B."/>
            <person name="Costa E.D."/>
            <person name="Yadav A."/>
        </authorList>
    </citation>
    <scope>NUCLEOTIDE SEQUENCE [LARGE SCALE GENOMIC DNA]</scope>
    <source>
        <strain evidence="6 7">BA0156</strain>
    </source>
</reference>
<keyword evidence="1" id="KW-0805">Transcription regulation</keyword>
<evidence type="ECO:0000259" key="5">
    <source>
        <dbReference type="PROSITE" id="PS50977"/>
    </source>
</evidence>
<dbReference type="RefSeq" id="WP_166229253.1">
    <property type="nucleotide sequence ID" value="NZ_CP049989.1"/>
</dbReference>
<dbReference type="SUPFAM" id="SSF48498">
    <property type="entry name" value="Tetracyclin repressor-like, C-terminal domain"/>
    <property type="match status" value="1"/>
</dbReference>
<accession>A0A6G8IKV1</accession>
<feature type="DNA-binding region" description="H-T-H motif" evidence="4">
    <location>
        <begin position="33"/>
        <end position="52"/>
    </location>
</feature>
<dbReference type="KEGG" id="hcz:G9Q37_17630"/>
<dbReference type="AlphaFoldDB" id="A0A6G8IKV1"/>
<keyword evidence="3" id="KW-0804">Transcription</keyword>
<evidence type="ECO:0000313" key="6">
    <source>
        <dbReference type="EMBL" id="QIM53847.1"/>
    </source>
</evidence>
<dbReference type="PROSITE" id="PS50977">
    <property type="entry name" value="HTH_TETR_2"/>
    <property type="match status" value="1"/>
</dbReference>
<dbReference type="Gene3D" id="1.10.357.10">
    <property type="entry name" value="Tetracycline Repressor, domain 2"/>
    <property type="match status" value="1"/>
</dbReference>
<evidence type="ECO:0000256" key="2">
    <source>
        <dbReference type="ARBA" id="ARBA00023125"/>
    </source>
</evidence>
<dbReference type="PANTHER" id="PTHR30055:SF234">
    <property type="entry name" value="HTH-TYPE TRANSCRIPTIONAL REGULATOR BETI"/>
    <property type="match status" value="1"/>
</dbReference>
<feature type="domain" description="HTH tetR-type" evidence="5">
    <location>
        <begin position="10"/>
        <end position="70"/>
    </location>
</feature>
<dbReference type="GO" id="GO:0003700">
    <property type="term" value="F:DNA-binding transcription factor activity"/>
    <property type="evidence" value="ECO:0007669"/>
    <property type="project" value="TreeGrafter"/>
</dbReference>
<keyword evidence="2 4" id="KW-0238">DNA-binding</keyword>
<protein>
    <submittedName>
        <fullName evidence="6">TetR/AcrR family transcriptional regulator</fullName>
    </submittedName>
</protein>
<keyword evidence="7" id="KW-1185">Reference proteome</keyword>
<gene>
    <name evidence="6" type="ORF">G9Q37_17630</name>
</gene>
<dbReference type="InterPro" id="IPR009057">
    <property type="entry name" value="Homeodomain-like_sf"/>
</dbReference>
<dbReference type="SUPFAM" id="SSF46689">
    <property type="entry name" value="Homeodomain-like"/>
    <property type="match status" value="1"/>
</dbReference>
<dbReference type="Pfam" id="PF00440">
    <property type="entry name" value="TetR_N"/>
    <property type="match status" value="1"/>
</dbReference>
<dbReference type="InterPro" id="IPR050109">
    <property type="entry name" value="HTH-type_TetR-like_transc_reg"/>
</dbReference>
<evidence type="ECO:0000313" key="7">
    <source>
        <dbReference type="Proteomes" id="UP000503162"/>
    </source>
</evidence>
<sequence>MEQTAPPLRTLRQETILVTAERLFADHGFHGVTLRQIADAARVPLALVGYYFGRKHDLFRAVFHHRAACHHARLATIDEARRHAREAQGLLRIVEAFVLPLVHLRHNPSTAAYARLLARELQQGSPVTEHPMGAGFDPLVQRFMLALGEAVPTAGPTEIAWGCQFTLGAVALHLRDRRIEQLLPGGALGFDRTAAPRLVAYAVSGLAAVLHGGGATDARAQT</sequence>
<evidence type="ECO:0000256" key="4">
    <source>
        <dbReference type="PROSITE-ProRule" id="PRU00335"/>
    </source>
</evidence>
<dbReference type="GO" id="GO:0000976">
    <property type="term" value="F:transcription cis-regulatory region binding"/>
    <property type="evidence" value="ECO:0007669"/>
    <property type="project" value="TreeGrafter"/>
</dbReference>
<proteinExistence type="predicted"/>
<dbReference type="EMBL" id="CP049989">
    <property type="protein sequence ID" value="QIM53847.1"/>
    <property type="molecule type" value="Genomic_DNA"/>
</dbReference>
<dbReference type="Pfam" id="PF17939">
    <property type="entry name" value="TetR_C_30"/>
    <property type="match status" value="1"/>
</dbReference>
<evidence type="ECO:0000256" key="3">
    <source>
        <dbReference type="ARBA" id="ARBA00023163"/>
    </source>
</evidence>
<dbReference type="InterPro" id="IPR041586">
    <property type="entry name" value="PsrA_TetR_C"/>
</dbReference>
<name>A0A6G8IKV1_9BURK</name>
<evidence type="ECO:0000256" key="1">
    <source>
        <dbReference type="ARBA" id="ARBA00023015"/>
    </source>
</evidence>